<accession>A0AAW2T811</accession>
<dbReference type="AlphaFoldDB" id="A0AAW2T811"/>
<name>A0AAW2T811_9LAMI</name>
<keyword evidence="2" id="KW-0934">Plastid</keyword>
<dbReference type="Pfam" id="PF04755">
    <property type="entry name" value="PAP_fibrillin"/>
    <property type="match status" value="1"/>
</dbReference>
<dbReference type="InterPro" id="IPR006843">
    <property type="entry name" value="PAP/fibrillin_dom"/>
</dbReference>
<evidence type="ECO:0000256" key="1">
    <source>
        <dbReference type="ARBA" id="ARBA00004474"/>
    </source>
</evidence>
<evidence type="ECO:0000256" key="3">
    <source>
        <dbReference type="ARBA" id="ARBA00022946"/>
    </source>
</evidence>
<evidence type="ECO:0000256" key="2">
    <source>
        <dbReference type="ARBA" id="ARBA00022640"/>
    </source>
</evidence>
<reference evidence="5" key="2">
    <citation type="journal article" date="2024" name="Plant">
        <title>Genomic evolution and insights into agronomic trait innovations of Sesamum species.</title>
        <authorList>
            <person name="Miao H."/>
            <person name="Wang L."/>
            <person name="Qu L."/>
            <person name="Liu H."/>
            <person name="Sun Y."/>
            <person name="Le M."/>
            <person name="Wang Q."/>
            <person name="Wei S."/>
            <person name="Zheng Y."/>
            <person name="Lin W."/>
            <person name="Duan Y."/>
            <person name="Cao H."/>
            <person name="Xiong S."/>
            <person name="Wang X."/>
            <person name="Wei L."/>
            <person name="Li C."/>
            <person name="Ma Q."/>
            <person name="Ju M."/>
            <person name="Zhao R."/>
            <person name="Li G."/>
            <person name="Mu C."/>
            <person name="Tian Q."/>
            <person name="Mei H."/>
            <person name="Zhang T."/>
            <person name="Gao T."/>
            <person name="Zhang H."/>
        </authorList>
    </citation>
    <scope>NUCLEOTIDE SEQUENCE</scope>
    <source>
        <strain evidence="5">KEN1</strain>
    </source>
</reference>
<feature type="domain" description="Protein kinase" evidence="4">
    <location>
        <begin position="97"/>
        <end position="426"/>
    </location>
</feature>
<dbReference type="GO" id="GO:0004672">
    <property type="term" value="F:protein kinase activity"/>
    <property type="evidence" value="ECO:0007669"/>
    <property type="project" value="InterPro"/>
</dbReference>
<sequence length="620" mass="70452">MALSIGVCSSSSFDFVEVPFLKLSSSSNLSNRRGGLPVVSIDNYLGKQRSSVKCFASNQNPTRELESEENASVSCSEDDDDFSHVMKFKMSDFMIHDRVSIGLGDRSDEVVYEATVKEASSPLFGTRVVLRQLVTTQAKRRGKRAIEVLKRLAHRRLLYHSYSMQVHGYVCSSTTGSSFTLVHGYHGSSSLRHWLQQSDWLPTLEATLALDEESVRRVGDDTVGGPAISRQLRLIRILMRDLLIGVNYLHSHGLAHTELRLENLHISPVDRHIKVGILGNAADFHDCSPDDGKLDSYMDRRKMMIAFDMRYHMCWFYYGQNGLRDLMDPTIFAKFKAFLSKILDRNWGAGWNLLSLLLATKPSERISCLDALRHPFLCGPKWRVDPTMDMIRWSLGSTAVRIAEEYIYARQQRRRIAHFIELMEMLNPHSKPRHWLELLPGKWRLLYSTGRHIGLTLRQPSIRVLIGDVHLRITKLSKPQVAFSIESEIGFTVLPGQDWAHDKAGTGGKLQVKSLFKLRAGRRLYIKEDSTTRINSASPDVRESILEKLSNKKWRKIIPIKEFPSSLPVAKLVSSDVEIAMSLDEPLTRDVETAKNVIQEVRMQVPPELFDLSKIVCGTY</sequence>
<dbReference type="InterPro" id="IPR011009">
    <property type="entry name" value="Kinase-like_dom_sf"/>
</dbReference>
<dbReference type="PANTHER" id="PTHR46699">
    <property type="entry name" value="SERINE/THREONINE-PROTEIN KINASE STN8, CHLOROPLASTIC-RELATED"/>
    <property type="match status" value="1"/>
</dbReference>
<dbReference type="InterPro" id="IPR000719">
    <property type="entry name" value="Prot_kinase_dom"/>
</dbReference>
<keyword evidence="3" id="KW-0809">Transit peptide</keyword>
<protein>
    <submittedName>
        <fullName evidence="5">Plastid-lipid-associated protein 14, chloroplastic</fullName>
    </submittedName>
</protein>
<dbReference type="SMART" id="SM00220">
    <property type="entry name" value="S_TKc"/>
    <property type="match status" value="1"/>
</dbReference>
<reference evidence="5" key="1">
    <citation type="submission" date="2020-06" db="EMBL/GenBank/DDBJ databases">
        <authorList>
            <person name="Li T."/>
            <person name="Hu X."/>
            <person name="Zhang T."/>
            <person name="Song X."/>
            <person name="Zhang H."/>
            <person name="Dai N."/>
            <person name="Sheng W."/>
            <person name="Hou X."/>
            <person name="Wei L."/>
        </authorList>
    </citation>
    <scope>NUCLEOTIDE SEQUENCE</scope>
    <source>
        <strain evidence="5">KEN1</strain>
        <tissue evidence="5">Leaf</tissue>
    </source>
</reference>
<evidence type="ECO:0000313" key="5">
    <source>
        <dbReference type="EMBL" id="KAL0400609.1"/>
    </source>
</evidence>
<comment type="caution">
    <text evidence="5">The sequence shown here is derived from an EMBL/GenBank/DDBJ whole genome shotgun (WGS) entry which is preliminary data.</text>
</comment>
<gene>
    <name evidence="5" type="ORF">Slati_4090800</name>
</gene>
<dbReference type="PANTHER" id="PTHR46699:SF6">
    <property type="entry name" value="PLASTID-LIPID-ASSOCIATED PROTEIN 14, CHLOROPLASTIC-RELATED"/>
    <property type="match status" value="1"/>
</dbReference>
<dbReference type="GO" id="GO:0009536">
    <property type="term" value="C:plastid"/>
    <property type="evidence" value="ECO:0007669"/>
    <property type="project" value="UniProtKB-SubCell"/>
</dbReference>
<dbReference type="Gene3D" id="1.10.510.10">
    <property type="entry name" value="Transferase(Phosphotransferase) domain 1"/>
    <property type="match status" value="1"/>
</dbReference>
<proteinExistence type="predicted"/>
<dbReference type="SUPFAM" id="SSF56112">
    <property type="entry name" value="Protein kinase-like (PK-like)"/>
    <property type="match status" value="1"/>
</dbReference>
<dbReference type="GO" id="GO:0005524">
    <property type="term" value="F:ATP binding"/>
    <property type="evidence" value="ECO:0007669"/>
    <property type="project" value="InterPro"/>
</dbReference>
<organism evidence="5">
    <name type="scientific">Sesamum latifolium</name>
    <dbReference type="NCBI Taxonomy" id="2727402"/>
    <lineage>
        <taxon>Eukaryota</taxon>
        <taxon>Viridiplantae</taxon>
        <taxon>Streptophyta</taxon>
        <taxon>Embryophyta</taxon>
        <taxon>Tracheophyta</taxon>
        <taxon>Spermatophyta</taxon>
        <taxon>Magnoliopsida</taxon>
        <taxon>eudicotyledons</taxon>
        <taxon>Gunneridae</taxon>
        <taxon>Pentapetalae</taxon>
        <taxon>asterids</taxon>
        <taxon>lamiids</taxon>
        <taxon>Lamiales</taxon>
        <taxon>Pedaliaceae</taxon>
        <taxon>Sesamum</taxon>
    </lineage>
</organism>
<dbReference type="PROSITE" id="PS50011">
    <property type="entry name" value="PROTEIN_KINASE_DOM"/>
    <property type="match status" value="1"/>
</dbReference>
<dbReference type="EMBL" id="JACGWN010000015">
    <property type="protein sequence ID" value="KAL0400609.1"/>
    <property type="molecule type" value="Genomic_DNA"/>
</dbReference>
<comment type="subcellular location">
    <subcellularLocation>
        <location evidence="1">Plastid</location>
    </subcellularLocation>
</comment>
<evidence type="ECO:0000259" key="4">
    <source>
        <dbReference type="PROSITE" id="PS50011"/>
    </source>
</evidence>